<keyword evidence="3" id="KW-0862">Zinc</keyword>
<keyword evidence="2" id="KW-0863">Zinc-finger</keyword>
<reference evidence="7" key="1">
    <citation type="journal article" date="2020" name="Cell">
        <title>Large-Scale Comparative Analyses of Tick Genomes Elucidate Their Genetic Diversity and Vector Capacities.</title>
        <authorList>
            <consortium name="Tick Genome and Microbiome Consortium (TIGMIC)"/>
            <person name="Jia N."/>
            <person name="Wang J."/>
            <person name="Shi W."/>
            <person name="Du L."/>
            <person name="Sun Y."/>
            <person name="Zhan W."/>
            <person name="Jiang J.F."/>
            <person name="Wang Q."/>
            <person name="Zhang B."/>
            <person name="Ji P."/>
            <person name="Bell-Sakyi L."/>
            <person name="Cui X.M."/>
            <person name="Yuan T.T."/>
            <person name="Jiang B.G."/>
            <person name="Yang W.F."/>
            <person name="Lam T.T."/>
            <person name="Chang Q.C."/>
            <person name="Ding S.J."/>
            <person name="Wang X.J."/>
            <person name="Zhu J.G."/>
            <person name="Ruan X.D."/>
            <person name="Zhao L."/>
            <person name="Wei J.T."/>
            <person name="Ye R.Z."/>
            <person name="Que T.C."/>
            <person name="Du C.H."/>
            <person name="Zhou Y.H."/>
            <person name="Cheng J.X."/>
            <person name="Dai P.F."/>
            <person name="Guo W.B."/>
            <person name="Han X.H."/>
            <person name="Huang E.J."/>
            <person name="Li L.F."/>
            <person name="Wei W."/>
            <person name="Gao Y.C."/>
            <person name="Liu J.Z."/>
            <person name="Shao H.Z."/>
            <person name="Wang X."/>
            <person name="Wang C.C."/>
            <person name="Yang T.C."/>
            <person name="Huo Q.B."/>
            <person name="Li W."/>
            <person name="Chen H.Y."/>
            <person name="Chen S.E."/>
            <person name="Zhou L.G."/>
            <person name="Ni X.B."/>
            <person name="Tian J.H."/>
            <person name="Sheng Y."/>
            <person name="Liu T."/>
            <person name="Pan Y.S."/>
            <person name="Xia L.Y."/>
            <person name="Li J."/>
            <person name="Zhao F."/>
            <person name="Cao W.C."/>
        </authorList>
    </citation>
    <scope>NUCLEOTIDE SEQUENCE</scope>
    <source>
        <strain evidence="7">Rsan-2018</strain>
    </source>
</reference>
<evidence type="ECO:0000313" key="8">
    <source>
        <dbReference type="Proteomes" id="UP000821837"/>
    </source>
</evidence>
<dbReference type="AlphaFoldDB" id="A0A9D4PJ83"/>
<dbReference type="Pfam" id="PF05485">
    <property type="entry name" value="THAP"/>
    <property type="match status" value="1"/>
</dbReference>
<keyword evidence="8" id="KW-1185">Reference proteome</keyword>
<dbReference type="InterPro" id="IPR006612">
    <property type="entry name" value="THAP_Znf"/>
</dbReference>
<evidence type="ECO:0000256" key="4">
    <source>
        <dbReference type="ARBA" id="ARBA00023125"/>
    </source>
</evidence>
<evidence type="ECO:0000256" key="2">
    <source>
        <dbReference type="ARBA" id="ARBA00022771"/>
    </source>
</evidence>
<dbReference type="GO" id="GO:0008270">
    <property type="term" value="F:zinc ion binding"/>
    <property type="evidence" value="ECO:0007669"/>
    <property type="project" value="UniProtKB-KW"/>
</dbReference>
<dbReference type="EMBL" id="JABSTV010001253">
    <property type="protein sequence ID" value="KAH7944217.1"/>
    <property type="molecule type" value="Genomic_DNA"/>
</dbReference>
<evidence type="ECO:0000256" key="1">
    <source>
        <dbReference type="ARBA" id="ARBA00022723"/>
    </source>
</evidence>
<feature type="region of interest" description="Disordered" evidence="5">
    <location>
        <begin position="104"/>
        <end position="128"/>
    </location>
</feature>
<dbReference type="Proteomes" id="UP000821837">
    <property type="component" value="Unassembled WGS sequence"/>
</dbReference>
<dbReference type="GO" id="GO:0003677">
    <property type="term" value="F:DNA binding"/>
    <property type="evidence" value="ECO:0007669"/>
    <property type="project" value="UniProtKB-KW"/>
</dbReference>
<feature type="domain" description="THAP-type" evidence="6">
    <location>
        <begin position="4"/>
        <end position="51"/>
    </location>
</feature>
<comment type="caution">
    <text evidence="7">The sequence shown here is derived from an EMBL/GenBank/DDBJ whole genome shotgun (WGS) entry which is preliminary data.</text>
</comment>
<name>A0A9D4PJ83_RHISA</name>
<evidence type="ECO:0000256" key="3">
    <source>
        <dbReference type="ARBA" id="ARBA00022833"/>
    </source>
</evidence>
<evidence type="ECO:0000313" key="7">
    <source>
        <dbReference type="EMBL" id="KAH7944217.1"/>
    </source>
</evidence>
<evidence type="ECO:0000256" key="5">
    <source>
        <dbReference type="SAM" id="MobiDB-lite"/>
    </source>
</evidence>
<reference evidence="7" key="2">
    <citation type="submission" date="2021-09" db="EMBL/GenBank/DDBJ databases">
        <authorList>
            <person name="Jia N."/>
            <person name="Wang J."/>
            <person name="Shi W."/>
            <person name="Du L."/>
            <person name="Sun Y."/>
            <person name="Zhan W."/>
            <person name="Jiang J."/>
            <person name="Wang Q."/>
            <person name="Zhang B."/>
            <person name="Ji P."/>
            <person name="Sakyi L.B."/>
            <person name="Cui X."/>
            <person name="Yuan T."/>
            <person name="Jiang B."/>
            <person name="Yang W."/>
            <person name="Lam T.T.-Y."/>
            <person name="Chang Q."/>
            <person name="Ding S."/>
            <person name="Wang X."/>
            <person name="Zhu J."/>
            <person name="Ruan X."/>
            <person name="Zhao L."/>
            <person name="Wei J."/>
            <person name="Que T."/>
            <person name="Du C."/>
            <person name="Cheng J."/>
            <person name="Dai P."/>
            <person name="Han X."/>
            <person name="Huang E."/>
            <person name="Gao Y."/>
            <person name="Liu J."/>
            <person name="Shao H."/>
            <person name="Ye R."/>
            <person name="Li L."/>
            <person name="Wei W."/>
            <person name="Wang X."/>
            <person name="Wang C."/>
            <person name="Huo Q."/>
            <person name="Li W."/>
            <person name="Guo W."/>
            <person name="Chen H."/>
            <person name="Chen S."/>
            <person name="Zhou L."/>
            <person name="Zhou L."/>
            <person name="Ni X."/>
            <person name="Tian J."/>
            <person name="Zhou Y."/>
            <person name="Sheng Y."/>
            <person name="Liu T."/>
            <person name="Pan Y."/>
            <person name="Xia L."/>
            <person name="Li J."/>
            <person name="Zhao F."/>
            <person name="Cao W."/>
        </authorList>
    </citation>
    <scope>NUCLEOTIDE SEQUENCE</scope>
    <source>
        <strain evidence="7">Rsan-2018</strain>
        <tissue evidence="7">Larvae</tissue>
    </source>
</reference>
<gene>
    <name evidence="7" type="ORF">HPB52_017421</name>
</gene>
<accession>A0A9D4PJ83</accession>
<protein>
    <recommendedName>
        <fullName evidence="6">THAP-type domain-containing protein</fullName>
    </recommendedName>
</protein>
<evidence type="ECO:0000259" key="6">
    <source>
        <dbReference type="Pfam" id="PF05485"/>
    </source>
</evidence>
<keyword evidence="1" id="KW-0479">Metal-binding</keyword>
<dbReference type="SUPFAM" id="SSF57716">
    <property type="entry name" value="Glucocorticoid receptor-like (DNA-binding domain)"/>
    <property type="match status" value="1"/>
</dbReference>
<keyword evidence="4" id="KW-0238">DNA-binding</keyword>
<sequence length="128" mass="14238">MPTCCVPGCASGYRKDASSSDRHFFYAPTDVSLRAAWNKAVPRADKELTDREEELSKVISQIELQEPMTADTLQHSYCRTTAKASALYYLGGYVVKKARNPMRRSRHLATSPEMVPPAEYGGSGEFDN</sequence>
<organism evidence="7 8">
    <name type="scientific">Rhipicephalus sanguineus</name>
    <name type="common">Brown dog tick</name>
    <name type="synonym">Ixodes sanguineus</name>
    <dbReference type="NCBI Taxonomy" id="34632"/>
    <lineage>
        <taxon>Eukaryota</taxon>
        <taxon>Metazoa</taxon>
        <taxon>Ecdysozoa</taxon>
        <taxon>Arthropoda</taxon>
        <taxon>Chelicerata</taxon>
        <taxon>Arachnida</taxon>
        <taxon>Acari</taxon>
        <taxon>Parasitiformes</taxon>
        <taxon>Ixodida</taxon>
        <taxon>Ixodoidea</taxon>
        <taxon>Ixodidae</taxon>
        <taxon>Rhipicephalinae</taxon>
        <taxon>Rhipicephalus</taxon>
        <taxon>Rhipicephalus</taxon>
    </lineage>
</organism>
<proteinExistence type="predicted"/>